<dbReference type="EMBL" id="CM042881">
    <property type="protein sequence ID" value="KAI4384462.1"/>
    <property type="molecule type" value="Genomic_DNA"/>
</dbReference>
<name>A0ACB9RZM9_9MYRT</name>
<gene>
    <name evidence="1" type="ORF">MLD38_002617</name>
</gene>
<accession>A0ACB9RZM9</accession>
<protein>
    <submittedName>
        <fullName evidence="1">Uncharacterized protein</fullName>
    </submittedName>
</protein>
<proteinExistence type="predicted"/>
<sequence length="454" mass="49771">MVLSNKKLKQKLRDELLAKSMSEPPSKQPSSRETGSSPGEGSPTQSLRLVLDSKGKNPRLSKREKRRKIKSLRGEGENGEEGEGMEVGIVDGGLAERSDFEGGKEEGKGKDRKRKRGEEDDGGEVDGGMKKGSNKKMNKKTKKRLEKKKKMLEKKKRKKNRGEKGDGNGEESDRKEEYGNGFENGVMEGNGQVTVDDAKKIYVGGIPYYSTEDDIRSFFEGCGTITEIDCLTFPESESGKFRGIAMISFKASLHTEAAAKRALALDGSEMGGLFLKIKPYKSSRTAKSADLSIPVVEGYNRVYIGNLSWDITEDNVKSFFSGCSISSIRFGMDKETEEFKGYAHVDFSDNKSTTTALKLDQHILCGRPVKIMRAIPNKNLKSKPHAFPDGKTKQEPVPTPTDNVVVPPPVEDTPVAVSGKVRRRKCLICGEKGHLSYSCPKKPAEGGSTMPAAG</sequence>
<evidence type="ECO:0000313" key="2">
    <source>
        <dbReference type="Proteomes" id="UP001057402"/>
    </source>
</evidence>
<keyword evidence="2" id="KW-1185">Reference proteome</keyword>
<evidence type="ECO:0000313" key="1">
    <source>
        <dbReference type="EMBL" id="KAI4384462.1"/>
    </source>
</evidence>
<organism evidence="1 2">
    <name type="scientific">Melastoma candidum</name>
    <dbReference type="NCBI Taxonomy" id="119954"/>
    <lineage>
        <taxon>Eukaryota</taxon>
        <taxon>Viridiplantae</taxon>
        <taxon>Streptophyta</taxon>
        <taxon>Embryophyta</taxon>
        <taxon>Tracheophyta</taxon>
        <taxon>Spermatophyta</taxon>
        <taxon>Magnoliopsida</taxon>
        <taxon>eudicotyledons</taxon>
        <taxon>Gunneridae</taxon>
        <taxon>Pentapetalae</taxon>
        <taxon>rosids</taxon>
        <taxon>malvids</taxon>
        <taxon>Myrtales</taxon>
        <taxon>Melastomataceae</taxon>
        <taxon>Melastomatoideae</taxon>
        <taxon>Melastomateae</taxon>
        <taxon>Melastoma</taxon>
    </lineage>
</organism>
<dbReference type="Proteomes" id="UP001057402">
    <property type="component" value="Chromosome 2"/>
</dbReference>
<comment type="caution">
    <text evidence="1">The sequence shown here is derived from an EMBL/GenBank/DDBJ whole genome shotgun (WGS) entry which is preliminary data.</text>
</comment>
<reference evidence="2" key="1">
    <citation type="journal article" date="2023" name="Front. Plant Sci.">
        <title>Chromosomal-level genome assembly of Melastoma candidum provides insights into trichome evolution.</title>
        <authorList>
            <person name="Zhong Y."/>
            <person name="Wu W."/>
            <person name="Sun C."/>
            <person name="Zou P."/>
            <person name="Liu Y."/>
            <person name="Dai S."/>
            <person name="Zhou R."/>
        </authorList>
    </citation>
    <scope>NUCLEOTIDE SEQUENCE [LARGE SCALE GENOMIC DNA]</scope>
</reference>